<dbReference type="Pfam" id="PF00296">
    <property type="entry name" value="Bac_luciferase"/>
    <property type="match status" value="1"/>
</dbReference>
<proteinExistence type="predicted"/>
<dbReference type="EMBL" id="JBHTBH010000002">
    <property type="protein sequence ID" value="MFC7327418.1"/>
    <property type="molecule type" value="Genomic_DNA"/>
</dbReference>
<keyword evidence="2" id="KW-0288">FMN</keyword>
<reference evidence="7" key="1">
    <citation type="journal article" date="2019" name="Int. J. Syst. Evol. Microbiol.">
        <title>The Global Catalogue of Microorganisms (GCM) 10K type strain sequencing project: providing services to taxonomists for standard genome sequencing and annotation.</title>
        <authorList>
            <consortium name="The Broad Institute Genomics Platform"/>
            <consortium name="The Broad Institute Genome Sequencing Center for Infectious Disease"/>
            <person name="Wu L."/>
            <person name="Ma J."/>
        </authorList>
    </citation>
    <scope>NUCLEOTIDE SEQUENCE [LARGE SCALE GENOMIC DNA]</scope>
    <source>
        <strain evidence="7">CGMCC 4.7382</strain>
    </source>
</reference>
<dbReference type="InterPro" id="IPR036661">
    <property type="entry name" value="Luciferase-like_sf"/>
</dbReference>
<dbReference type="SUPFAM" id="SSF51679">
    <property type="entry name" value="Bacterial luciferase-like"/>
    <property type="match status" value="1"/>
</dbReference>
<organism evidence="6 7">
    <name type="scientific">Marinactinospora rubrisoli</name>
    <dbReference type="NCBI Taxonomy" id="2715399"/>
    <lineage>
        <taxon>Bacteria</taxon>
        <taxon>Bacillati</taxon>
        <taxon>Actinomycetota</taxon>
        <taxon>Actinomycetes</taxon>
        <taxon>Streptosporangiales</taxon>
        <taxon>Nocardiopsidaceae</taxon>
        <taxon>Marinactinospora</taxon>
    </lineage>
</organism>
<dbReference type="EC" id="1.-.-.-" evidence="6"/>
<evidence type="ECO:0000313" key="7">
    <source>
        <dbReference type="Proteomes" id="UP001596540"/>
    </source>
</evidence>
<dbReference type="PANTHER" id="PTHR30011:SF16">
    <property type="entry name" value="C2H2 FINGER DOMAIN TRANSCRIPTION FACTOR (EUROFUNG)-RELATED"/>
    <property type="match status" value="1"/>
</dbReference>
<protein>
    <submittedName>
        <fullName evidence="6">TIGR03571 family LLM class oxidoreductase</fullName>
        <ecNumber evidence="6">1.-.-.-</ecNumber>
    </submittedName>
</protein>
<dbReference type="InterPro" id="IPR051260">
    <property type="entry name" value="Diverse_substr_monoxygenases"/>
</dbReference>
<evidence type="ECO:0000256" key="1">
    <source>
        <dbReference type="ARBA" id="ARBA00022630"/>
    </source>
</evidence>
<dbReference type="InterPro" id="IPR011251">
    <property type="entry name" value="Luciferase-like_dom"/>
</dbReference>
<keyword evidence="4" id="KW-0503">Monooxygenase</keyword>
<dbReference type="Gene3D" id="3.20.20.30">
    <property type="entry name" value="Luciferase-like domain"/>
    <property type="match status" value="1"/>
</dbReference>
<evidence type="ECO:0000259" key="5">
    <source>
        <dbReference type="Pfam" id="PF00296"/>
    </source>
</evidence>
<sequence length="331" mass="35866">MDAYGRDRRPFAAHPGMARAFPRGRLTLGLITPLESFRGKVPTLEGHLELAGAAERAGIASLWLRDVPFLVPHQGDAGQVLDPWVYLGALSTVTSRVSLGTAAIVLPVRHPAHIAKAAASVDRLSGGRMLLGLASGDRPDELGAFGITAGDREDLGARNRASWEYIRRAGRSPSAPIDSPFGAVAGRMDLLPKPVHDRLPMLMTGRGGQSVEWIAEHADGWLFFTVPVEQQALNVKRWRRLTEGPGADGFKPFAQGMALDLSEDPVAPPRRLPHGGHSMGREPLLDLLEELEEIGVNQLMLNLRLSHRPMADMLDELARYVLPAFPPGEPG</sequence>
<evidence type="ECO:0000256" key="4">
    <source>
        <dbReference type="ARBA" id="ARBA00023033"/>
    </source>
</evidence>
<dbReference type="NCBIfam" id="TIGR03571">
    <property type="entry name" value="lucif_BA3436"/>
    <property type="match status" value="1"/>
</dbReference>
<dbReference type="PANTHER" id="PTHR30011">
    <property type="entry name" value="ALKANESULFONATE MONOOXYGENASE-RELATED"/>
    <property type="match status" value="1"/>
</dbReference>
<evidence type="ECO:0000256" key="2">
    <source>
        <dbReference type="ARBA" id="ARBA00022643"/>
    </source>
</evidence>
<comment type="caution">
    <text evidence="6">The sequence shown here is derived from an EMBL/GenBank/DDBJ whole genome shotgun (WGS) entry which is preliminary data.</text>
</comment>
<evidence type="ECO:0000313" key="6">
    <source>
        <dbReference type="EMBL" id="MFC7327418.1"/>
    </source>
</evidence>
<gene>
    <name evidence="6" type="ORF">ACFQRF_06655</name>
</gene>
<accession>A0ABW2KDP1</accession>
<evidence type="ECO:0000256" key="3">
    <source>
        <dbReference type="ARBA" id="ARBA00023002"/>
    </source>
</evidence>
<keyword evidence="7" id="KW-1185">Reference proteome</keyword>
<dbReference type="InterPro" id="IPR020020">
    <property type="entry name" value="Luciferase-type_oxidoreductase"/>
</dbReference>
<dbReference type="GO" id="GO:0016491">
    <property type="term" value="F:oxidoreductase activity"/>
    <property type="evidence" value="ECO:0007669"/>
    <property type="project" value="UniProtKB-KW"/>
</dbReference>
<dbReference type="Proteomes" id="UP001596540">
    <property type="component" value="Unassembled WGS sequence"/>
</dbReference>
<keyword evidence="1" id="KW-0285">Flavoprotein</keyword>
<name>A0ABW2KDP1_9ACTN</name>
<keyword evidence="3 6" id="KW-0560">Oxidoreductase</keyword>
<feature type="domain" description="Luciferase-like" evidence="5">
    <location>
        <begin position="42"/>
        <end position="243"/>
    </location>
</feature>
<dbReference type="RefSeq" id="WP_379869697.1">
    <property type="nucleotide sequence ID" value="NZ_JBHTBH010000002.1"/>
</dbReference>